<dbReference type="Gene3D" id="3.40.50.1820">
    <property type="entry name" value="alpha/beta hydrolase"/>
    <property type="match status" value="1"/>
</dbReference>
<dbReference type="InterPro" id="IPR001242">
    <property type="entry name" value="Condensation_dom"/>
</dbReference>
<dbReference type="PROSITE" id="PS00455">
    <property type="entry name" value="AMP_BINDING"/>
    <property type="match status" value="2"/>
</dbReference>
<dbReference type="EMBL" id="CP089983">
    <property type="protein sequence ID" value="WXB06717.1"/>
    <property type="molecule type" value="Genomic_DNA"/>
</dbReference>
<keyword evidence="2" id="KW-0596">Phosphopantetheine</keyword>
<dbReference type="NCBIfam" id="TIGR01733">
    <property type="entry name" value="AA-adenyl-dom"/>
    <property type="match status" value="2"/>
</dbReference>
<dbReference type="InterPro" id="IPR013217">
    <property type="entry name" value="Methyltransf_12"/>
</dbReference>
<feature type="domain" description="Carrier" evidence="6">
    <location>
        <begin position="82"/>
        <end position="157"/>
    </location>
</feature>
<dbReference type="Gene3D" id="3.40.50.150">
    <property type="entry name" value="Vaccinia Virus protein VP39"/>
    <property type="match status" value="1"/>
</dbReference>
<dbReference type="SMART" id="SM00823">
    <property type="entry name" value="PKS_PP"/>
    <property type="match status" value="3"/>
</dbReference>
<evidence type="ECO:0000259" key="6">
    <source>
        <dbReference type="PROSITE" id="PS50075"/>
    </source>
</evidence>
<dbReference type="Proteomes" id="UP001374803">
    <property type="component" value="Chromosome"/>
</dbReference>
<dbReference type="PROSITE" id="PS50075">
    <property type="entry name" value="CARRIER"/>
    <property type="match status" value="3"/>
</dbReference>
<dbReference type="SUPFAM" id="SSF56801">
    <property type="entry name" value="Acetyl-CoA synthetase-like"/>
    <property type="match status" value="3"/>
</dbReference>
<feature type="compositionally biased region" description="Polar residues" evidence="5">
    <location>
        <begin position="1"/>
        <end position="15"/>
    </location>
</feature>
<dbReference type="SUPFAM" id="SSF53474">
    <property type="entry name" value="alpha/beta-Hydrolases"/>
    <property type="match status" value="1"/>
</dbReference>
<dbReference type="InterPro" id="IPR020845">
    <property type="entry name" value="AMP-binding_CS"/>
</dbReference>
<keyword evidence="8" id="KW-1185">Reference proteome</keyword>
<evidence type="ECO:0000256" key="1">
    <source>
        <dbReference type="ARBA" id="ARBA00001957"/>
    </source>
</evidence>
<protein>
    <submittedName>
        <fullName evidence="7">Amino acid adenylation domain-containing protein</fullName>
    </submittedName>
</protein>
<dbReference type="Pfam" id="PF00975">
    <property type="entry name" value="Thioesterase"/>
    <property type="match status" value="1"/>
</dbReference>
<dbReference type="Pfam" id="PF00550">
    <property type="entry name" value="PP-binding"/>
    <property type="match status" value="3"/>
</dbReference>
<dbReference type="SUPFAM" id="SSF47336">
    <property type="entry name" value="ACP-like"/>
    <property type="match status" value="3"/>
</dbReference>
<dbReference type="Pfam" id="PF00501">
    <property type="entry name" value="AMP-binding"/>
    <property type="match status" value="2"/>
</dbReference>
<dbReference type="InterPro" id="IPR023213">
    <property type="entry name" value="CAT-like_dom_sf"/>
</dbReference>
<dbReference type="InterPro" id="IPR045851">
    <property type="entry name" value="AMP-bd_C_sf"/>
</dbReference>
<comment type="cofactor">
    <cofactor evidence="1">
        <name>pantetheine 4'-phosphate</name>
        <dbReference type="ChEBI" id="CHEBI:47942"/>
    </cofactor>
</comment>
<proteinExistence type="predicted"/>
<reference evidence="7" key="1">
    <citation type="submission" date="2021-12" db="EMBL/GenBank/DDBJ databases">
        <title>Discovery of the Pendulisporaceae a myxobacterial family with distinct sporulation behavior and unique specialized metabolism.</title>
        <authorList>
            <person name="Garcia R."/>
            <person name="Popoff A."/>
            <person name="Bader C.D."/>
            <person name="Loehr J."/>
            <person name="Walesch S."/>
            <person name="Walt C."/>
            <person name="Boldt J."/>
            <person name="Bunk B."/>
            <person name="Haeckl F.J.F.P.J."/>
            <person name="Gunesch A.P."/>
            <person name="Birkelbach J."/>
            <person name="Nuebel U."/>
            <person name="Pietschmann T."/>
            <person name="Bach T."/>
            <person name="Mueller R."/>
        </authorList>
    </citation>
    <scope>NUCLEOTIDE SEQUENCE</scope>
    <source>
        <strain evidence="7">MSr11367</strain>
    </source>
</reference>
<evidence type="ECO:0000256" key="2">
    <source>
        <dbReference type="ARBA" id="ARBA00022450"/>
    </source>
</evidence>
<keyword evidence="4" id="KW-0677">Repeat</keyword>
<sequence>MDATIETSTVTQSADDANAAGQASEVEAESELRAFLRERLPDYMVPSAFVFLKSLPLNANGKVDRRALPDPEFGESRVPYLPPDSALEKLIASIWADVLGVSRVGVNDDFFQLGGHSLLVTRVLSKLRAARGVELSVRTFFEDPSVRGVAKAVECALRTGPDVPPLVPLARSEAPPLSFAQQRLWFLDQLEPGNPFYNIPMALRVRGQLDVDALARSLDFLQLRHEALRTTFLAPSGDPRQHFAEAPAATLHRIDLSSSAPEQRLAEAHRLALLEAQAPFDLQRGPLLRACLLRLDSSDALLLLTLHHIVSDGWSTGVLARDLSLAYLAFAKGEQPQLPPLPIQYADFAAWQRHWLRGDVLQAEIDWWKLALLDAPHAIELPTDRPRPAIQSHRGAQLAALVPKPLADALSALALSEGATPFMLLLAAFQLLLAKYSGQNDICVGSPISGRTHAETEGLVGFFVNTLVLRARILPSISFRSLLAQVRSSALSAYEHQHLPFEKLVEELHPSRDPSRTPIFQVAFALQNAPFDGLSLPGLRFEPLAPDNGTAKFDLTLNLAETLQGFEGSWEYNTDLFDETTVARMAGHFVVLLEALASRHALDAPVGSLSLLTSAERRQLAQWNRTEVAYPRGLVHRFFEEQVDRTPDAVALVVQEQIFTYAELDAQANQLAHYLRAQGVSSEARVGVCLERSADLVVSLLAILKAGGAYVPLDPAYPRERLEWMLEDARPAAVLTSEALRVRLPARQRVILLESLGDRSELPRTRPIVDLSLDNLAYVIFTSGSTGRPKGAMNTHRAVANRLWWMQDTFGLDATDVVLQKTPFGFDVSVWEFFWPLMTGARLVVAKPGGHQEPSYLVQRIAEDEITTVHFVPSMLRVFLEEPRLDACRSLRRIVCSGEALSVELQERCLSRLPWAQLHNLYGPTEAAVDVTAHACFASEGLRSVPIGRPIANTQIRIFDEHLRPVPVGVPGELYIAGVQVGRGYLDRPGLTADRFVPDPMPSSPLGGERLYRTGDLVRWLPNGAIEYLGRTDFQVKIRGFRIELGEIEAAIGRHPGVQSALVVDRPVGQDDKRLVAYVATKALPANHELDADEMDFEDLERSTFNETYAEPTASIDPTFDTSGWVSSFTRQPFSAEEMGEWVDATVTRILSHAPRRVLELGCGTGLLLYRIAPKVEAYVGTDISDVAIERIEQQLPEHGLRDRVTLHLQSADDLSDFSPGSFDAVVLNSVVQYFPSVEYLLRVLEKAAALVGPGGCIHVGDVRSLPLLETFHEELQRHSAPSTMSRELIRQRVRQRVEAEHELCVAPAFFAALARRGAGIAGVFAELKTGRQSNEMSRFRYDVTIHIGPKATPALTARVLDWRKERMDLARLGGLLAEEEPLQLAFEHVPNARLANSGEDGIEPEDLRERAAELGYDVRISCIRQDASGAFDLLLMRRDQGSFGDVAWPDATGDLPERDWANQPLAGARMRDLGRELPTFVRNQLPDYMVPSAFVFLKSLPLNANGKVDRRALPDPEFGESRLPYAPPDSELEKQIASIWEDVLGVSRVGVNDDFFQLGGHSLLVTRVLSKLRAARGVELSVRSFFEHPSVRGVAKAVEGALRTGPDVPPLVPLARSEAPPLSFAQQRLWFLDQLEPGNPFYNVPMALRVRGQLDVDALARSLDFLQVRHEALRTTFLAPSGEPHQHFAEAPAATLHRIDLSSLLPEQRLAEAHRLALLEAQAPFDLQRGPLLRACLLRLDSSDSLLLLTLHHIVSDGWSTGVLARDLSLAYLAFAKGEQPQLPPLPIQYADFAAWQRHWLRGDVLQAEIDWWKLALLDAPHAIELPTDRPRPAIQSHRGAQHAALVPKPLADALSSLALSEGATPFMLLLAAFQLLLAKYSGQSDICVGSPISGRTHTETEGLVGFFVNTLVLRARILPSISFRALLAQVRSSALSAYEHQHLPFEKLVEELHPSRDPSRTPIFQVMFVLQNTPPIEIRQTDLELTSLSLESSVAKFDLTLMIHESDRGLEANFEYATSLFDAATIERMAKHFQRLLESLTRAPDAPVVSITLLDDDERAHWLRSAHGAPLLDVPGHRTIVDWFEKGVAKHPEAPAVTFSPTTLSYAMLNARANQLAHRLRKLGVGLDVPVGLYLERSPAMVIAVLAVLKAGGAYVPLDAHHPEPRLAFMLEDTRAPVLLTQRKLVDKVASYAGTRIVLDAEDTFDESTANLAHPIPGAALAYVIYTSGSTGNPKGVMLSHGALLHYLAWSTERYDAGSGGAPVHSPLGFDLTVTSLFGPLLNGQRVVLLPESADVDELSSALATNEGFSLVKLTPAHLQALVEPLRTSPSASLARTFVVGGESLSTESLAFWRAHAPALRIINEYGPTEAAVGCCIYEVPAELPTSATVPIGEPTPNTQLFVLDARFEPVPTGVVGELFIGGPQLARGYLGRPDLTAEAFVPHPFGKGERLYRTRDLVRRRADGHLEFLGRLDHQIKLRGFRIELGEIEANLLALPGVKECAVLAREDRPGDKRLVAYVVGRDPMSRDDLRQALATRLPEYMIPSAFVFLDALPLTTNGKLHRKALPAPEVTARAAYEPPRSDHERALAEMWAEVLGIPRVGRDDDFFELGGHSLLVPRLVSKVRAAFSVDLPVRALFENPTVSTLARAIEQPQEAPLGPTLVRLVAGAPARRPLFFVHGAGGSASVYLHLARHLGGGTPFYGLNAPEPGTTLSATTIESMAEEYVRAIRGVQPRGPYVLGGWSLGGVMAFEMARQLEASGERVALLVLLDSFAPSGESHLAREDADEFELRAEFGTTLGIPWHELQASDMDQVERLYARFKQLIEAQHRYTPRASSIPTVLFAARATGEAVSVDRGWRRWLSDSLSVQAIEGDHTSLLKLPHVARLGQMLARCLSDVGD</sequence>
<evidence type="ECO:0000313" key="8">
    <source>
        <dbReference type="Proteomes" id="UP001374803"/>
    </source>
</evidence>
<dbReference type="Gene3D" id="3.30.559.10">
    <property type="entry name" value="Chloramphenicol acetyltransferase-like domain"/>
    <property type="match status" value="2"/>
</dbReference>
<dbReference type="InterPro" id="IPR020802">
    <property type="entry name" value="TesA-like"/>
</dbReference>
<dbReference type="Pfam" id="PF13193">
    <property type="entry name" value="AMP-binding_C"/>
    <property type="match status" value="1"/>
</dbReference>
<evidence type="ECO:0000313" key="7">
    <source>
        <dbReference type="EMBL" id="WXB06717.1"/>
    </source>
</evidence>
<keyword evidence="3" id="KW-0597">Phosphoprotein</keyword>
<organism evidence="7 8">
    <name type="scientific">Pendulispora rubella</name>
    <dbReference type="NCBI Taxonomy" id="2741070"/>
    <lineage>
        <taxon>Bacteria</taxon>
        <taxon>Pseudomonadati</taxon>
        <taxon>Myxococcota</taxon>
        <taxon>Myxococcia</taxon>
        <taxon>Myxococcales</taxon>
        <taxon>Sorangiineae</taxon>
        <taxon>Pendulisporaceae</taxon>
        <taxon>Pendulispora</taxon>
    </lineage>
</organism>
<dbReference type="Gene3D" id="1.10.1200.10">
    <property type="entry name" value="ACP-like"/>
    <property type="match status" value="3"/>
</dbReference>
<evidence type="ECO:0000256" key="5">
    <source>
        <dbReference type="SAM" id="MobiDB-lite"/>
    </source>
</evidence>
<dbReference type="InterPro" id="IPR006162">
    <property type="entry name" value="Ppantetheine_attach_site"/>
</dbReference>
<dbReference type="SUPFAM" id="SSF52777">
    <property type="entry name" value="CoA-dependent acyltransferases"/>
    <property type="match status" value="4"/>
</dbReference>
<dbReference type="InterPro" id="IPR010071">
    <property type="entry name" value="AA_adenyl_dom"/>
</dbReference>
<dbReference type="SMART" id="SM00824">
    <property type="entry name" value="PKS_TE"/>
    <property type="match status" value="1"/>
</dbReference>
<dbReference type="InterPro" id="IPR020806">
    <property type="entry name" value="PKS_PP-bd"/>
</dbReference>
<evidence type="ECO:0000256" key="3">
    <source>
        <dbReference type="ARBA" id="ARBA00022553"/>
    </source>
</evidence>
<feature type="domain" description="Carrier" evidence="6">
    <location>
        <begin position="1528"/>
        <end position="1603"/>
    </location>
</feature>
<dbReference type="PANTHER" id="PTHR45527">
    <property type="entry name" value="NONRIBOSOMAL PEPTIDE SYNTHETASE"/>
    <property type="match status" value="1"/>
</dbReference>
<dbReference type="Pfam" id="PF00668">
    <property type="entry name" value="Condensation"/>
    <property type="match status" value="2"/>
</dbReference>
<dbReference type="CDD" id="cd19531">
    <property type="entry name" value="LCL_NRPS-like"/>
    <property type="match status" value="2"/>
</dbReference>
<dbReference type="InterPro" id="IPR000873">
    <property type="entry name" value="AMP-dep_synth/lig_dom"/>
</dbReference>
<dbReference type="InterPro" id="IPR029063">
    <property type="entry name" value="SAM-dependent_MTases_sf"/>
</dbReference>
<dbReference type="InterPro" id="IPR001031">
    <property type="entry name" value="Thioesterase"/>
</dbReference>
<dbReference type="SUPFAM" id="SSF53335">
    <property type="entry name" value="S-adenosyl-L-methionine-dependent methyltransferases"/>
    <property type="match status" value="1"/>
</dbReference>
<accession>A0ABZ2LDA6</accession>
<dbReference type="InterPro" id="IPR025110">
    <property type="entry name" value="AMP-bd_C"/>
</dbReference>
<dbReference type="Gene3D" id="3.30.559.30">
    <property type="entry name" value="Nonribosomal peptide synthetase, condensation domain"/>
    <property type="match status" value="2"/>
</dbReference>
<feature type="region of interest" description="Disordered" evidence="5">
    <location>
        <begin position="1"/>
        <end position="25"/>
    </location>
</feature>
<dbReference type="NCBIfam" id="NF003417">
    <property type="entry name" value="PRK04813.1"/>
    <property type="match status" value="4"/>
</dbReference>
<dbReference type="Gene3D" id="3.40.50.980">
    <property type="match status" value="4"/>
</dbReference>
<dbReference type="RefSeq" id="WP_394836373.1">
    <property type="nucleotide sequence ID" value="NZ_CP089983.1"/>
</dbReference>
<name>A0ABZ2LDA6_9BACT</name>
<feature type="domain" description="Carrier" evidence="6">
    <location>
        <begin position="2582"/>
        <end position="2657"/>
    </location>
</feature>
<dbReference type="InterPro" id="IPR036736">
    <property type="entry name" value="ACP-like_sf"/>
</dbReference>
<dbReference type="Gene3D" id="2.30.38.10">
    <property type="entry name" value="Luciferase, Domain 3"/>
    <property type="match status" value="2"/>
</dbReference>
<dbReference type="CDD" id="cd17646">
    <property type="entry name" value="A_NRPS_AB3403-like"/>
    <property type="match status" value="1"/>
</dbReference>
<dbReference type="CDD" id="cd05930">
    <property type="entry name" value="A_NRPS"/>
    <property type="match status" value="1"/>
</dbReference>
<evidence type="ECO:0000256" key="4">
    <source>
        <dbReference type="ARBA" id="ARBA00022737"/>
    </source>
</evidence>
<dbReference type="Pfam" id="PF08242">
    <property type="entry name" value="Methyltransf_12"/>
    <property type="match status" value="1"/>
</dbReference>
<dbReference type="Gene3D" id="3.30.300.30">
    <property type="match status" value="4"/>
</dbReference>
<dbReference type="InterPro" id="IPR029058">
    <property type="entry name" value="AB_hydrolase_fold"/>
</dbReference>
<dbReference type="PANTHER" id="PTHR45527:SF1">
    <property type="entry name" value="FATTY ACID SYNTHASE"/>
    <property type="match status" value="1"/>
</dbReference>
<gene>
    <name evidence="7" type="ORF">LVJ94_05650</name>
</gene>
<dbReference type="InterPro" id="IPR009081">
    <property type="entry name" value="PP-bd_ACP"/>
</dbReference>
<dbReference type="CDD" id="cd02440">
    <property type="entry name" value="AdoMet_MTases"/>
    <property type="match status" value="1"/>
</dbReference>
<dbReference type="PROSITE" id="PS00012">
    <property type="entry name" value="PHOSPHOPANTETHEINE"/>
    <property type="match status" value="2"/>
</dbReference>